<sequence>MSAVVSRTLQNTKVPCLPPRRAPRGAEALLLPGESLEPLHPEALGGGAPAHLLLNRAFAGDARCAAVLAHLVARLEKSVKQWPPVMQLPLQVRGVQVSPARQAAILQRLQDNPPQDPWQEALPPTPPQQLRDRHPRL</sequence>
<gene>
    <name evidence="2" type="ORF">PGLA2088_LOCUS24637</name>
</gene>
<reference evidence="2" key="1">
    <citation type="submission" date="2021-02" db="EMBL/GenBank/DDBJ databases">
        <authorList>
            <person name="Dougan E. K."/>
            <person name="Rhodes N."/>
            <person name="Thang M."/>
            <person name="Chan C."/>
        </authorList>
    </citation>
    <scope>NUCLEOTIDE SEQUENCE</scope>
</reference>
<feature type="region of interest" description="Disordered" evidence="1">
    <location>
        <begin position="111"/>
        <end position="137"/>
    </location>
</feature>
<dbReference type="Proteomes" id="UP000626109">
    <property type="component" value="Unassembled WGS sequence"/>
</dbReference>
<dbReference type="EMBL" id="CAJNNW010026479">
    <property type="protein sequence ID" value="CAE8685758.1"/>
    <property type="molecule type" value="Genomic_DNA"/>
</dbReference>
<evidence type="ECO:0000256" key="1">
    <source>
        <dbReference type="SAM" id="MobiDB-lite"/>
    </source>
</evidence>
<organism evidence="2 3">
    <name type="scientific">Polarella glacialis</name>
    <name type="common">Dinoflagellate</name>
    <dbReference type="NCBI Taxonomy" id="89957"/>
    <lineage>
        <taxon>Eukaryota</taxon>
        <taxon>Sar</taxon>
        <taxon>Alveolata</taxon>
        <taxon>Dinophyceae</taxon>
        <taxon>Suessiales</taxon>
        <taxon>Suessiaceae</taxon>
        <taxon>Polarella</taxon>
    </lineage>
</organism>
<evidence type="ECO:0000313" key="2">
    <source>
        <dbReference type="EMBL" id="CAE8685758.1"/>
    </source>
</evidence>
<proteinExistence type="predicted"/>
<dbReference type="AlphaFoldDB" id="A0A813JSC7"/>
<name>A0A813JSC7_POLGL</name>
<evidence type="ECO:0000313" key="3">
    <source>
        <dbReference type="Proteomes" id="UP000626109"/>
    </source>
</evidence>
<protein>
    <submittedName>
        <fullName evidence="2">Uncharacterized protein</fullName>
    </submittedName>
</protein>
<accession>A0A813JSC7</accession>
<comment type="caution">
    <text evidence="2">The sequence shown here is derived from an EMBL/GenBank/DDBJ whole genome shotgun (WGS) entry which is preliminary data.</text>
</comment>